<evidence type="ECO:0000313" key="3">
    <source>
        <dbReference type="Proteomes" id="UP001190700"/>
    </source>
</evidence>
<evidence type="ECO:0000256" key="1">
    <source>
        <dbReference type="SAM" id="Phobius"/>
    </source>
</evidence>
<keyword evidence="3" id="KW-1185">Reference proteome</keyword>
<gene>
    <name evidence="2" type="ORF">CYMTET_55064</name>
</gene>
<feature type="transmembrane region" description="Helical" evidence="1">
    <location>
        <begin position="315"/>
        <end position="334"/>
    </location>
</feature>
<feature type="transmembrane region" description="Helical" evidence="1">
    <location>
        <begin position="382"/>
        <end position="404"/>
    </location>
</feature>
<reference evidence="2 3" key="1">
    <citation type="journal article" date="2015" name="Genome Biol. Evol.">
        <title>Comparative Genomics of a Bacterivorous Green Alga Reveals Evolutionary Causalities and Consequences of Phago-Mixotrophic Mode of Nutrition.</title>
        <authorList>
            <person name="Burns J.A."/>
            <person name="Paasch A."/>
            <person name="Narechania A."/>
            <person name="Kim E."/>
        </authorList>
    </citation>
    <scope>NUCLEOTIDE SEQUENCE [LARGE SCALE GENOMIC DNA]</scope>
    <source>
        <strain evidence="2 3">PLY_AMNH</strain>
    </source>
</reference>
<dbReference type="AlphaFoldDB" id="A0AAE0BEI6"/>
<keyword evidence="1" id="KW-0812">Transmembrane</keyword>
<organism evidence="2 3">
    <name type="scientific">Cymbomonas tetramitiformis</name>
    <dbReference type="NCBI Taxonomy" id="36881"/>
    <lineage>
        <taxon>Eukaryota</taxon>
        <taxon>Viridiplantae</taxon>
        <taxon>Chlorophyta</taxon>
        <taxon>Pyramimonadophyceae</taxon>
        <taxon>Pyramimonadales</taxon>
        <taxon>Pyramimonadaceae</taxon>
        <taxon>Cymbomonas</taxon>
    </lineage>
</organism>
<dbReference type="EMBL" id="LGRX02035483">
    <property type="protein sequence ID" value="KAK3234513.1"/>
    <property type="molecule type" value="Genomic_DNA"/>
</dbReference>
<dbReference type="Proteomes" id="UP001190700">
    <property type="component" value="Unassembled WGS sequence"/>
</dbReference>
<protein>
    <submittedName>
        <fullName evidence="2">Uncharacterized protein</fullName>
    </submittedName>
</protein>
<evidence type="ECO:0000313" key="2">
    <source>
        <dbReference type="EMBL" id="KAK3234513.1"/>
    </source>
</evidence>
<keyword evidence="1" id="KW-0472">Membrane</keyword>
<feature type="transmembrane region" description="Helical" evidence="1">
    <location>
        <begin position="410"/>
        <end position="427"/>
    </location>
</feature>
<name>A0AAE0BEI6_9CHLO</name>
<comment type="caution">
    <text evidence="2">The sequence shown here is derived from an EMBL/GenBank/DDBJ whole genome shotgun (WGS) entry which is preliminary data.</text>
</comment>
<sequence length="500" mass="55685">MSGLAKPVGFEELDDESPVSEIKIQQMMPSLQKEVYETLKKELKSKKGSDQNPLYKQLVNVMAKPEDTLDLPVELNEHSSLKSVFIKHLPEYLNDILNKNTLFAYNADLQELLKKTDASFQKLVNHMIEHEDDGSAPPADLQTALILNLRDLKSATDKAIADQKAEIFKKEKELSECTQNYEKCDRLRKAQSSDEADKLKGTYCDEKIGGEMALLLKRKRHSAYESQKRYRSFTTSGVDVVVILANWTTLLHAAASIYQAISWCYKNSANVVRLVTGAVQIAFQVDAACKRHDGWVKSYIWGPLQSTFFGIKNPASVMTSLIACFGILSGLIKLRELWHQDISWHAKLRRSGMAAVSGSLAPTIALHRDANKKATARKSAQLLTYMSYTIATLKVLSLAFPGIYPFAQGLQLLYAILVSIGNAAGYFSNTSANKSMALSMLVTDAQANLKERNKVEAKFYKAITLDDSTIEAVGLENSKDARITDPSDFNETVPRLIKIS</sequence>
<accession>A0AAE0BEI6</accession>
<proteinExistence type="predicted"/>
<keyword evidence="1" id="KW-1133">Transmembrane helix</keyword>